<dbReference type="PANTHER" id="PTHR34596">
    <property type="entry name" value="CHITOPORIN"/>
    <property type="match status" value="1"/>
</dbReference>
<name>A0AB39VYS8_9GAMM</name>
<sequence>MAALCAQSAYADTTPSQASNNGFIADSHLDLLFRNAFIDRNYRGNTETRDEWGQAAILNFTSGFTQGPVGFGFDALGQYAVRLDGGWGQGGGAGIDFFSQNQDGQSKNDLEKIGGRAKMRVSKTVLSYGTQAPVLPILNADSSRLLDETYTGVMLDSQEIDGLDVTAGHFTAEQQKSSNKHNSGLHALTFGGASYQFNDRLSGSIYASNVESVLSKQYLGMTYTQPLAPEHSLIFDFNGYNSHLNKGYAESQDTGRHNDIWSFATSYVAGMHTFKIAYQQSTGSTGYNYGGYGKNGGVGDGGNSIYVSNSYWSDFNGKGERSIQLAYSADLGKVGLPGLTYDVAYVTADNIETAETNNGHEHELFNQIQYKVPSGVAKNLKIKLRYSILRVSADASSYNVGGNEVRVFVEYPLSIF</sequence>
<dbReference type="AlphaFoldDB" id="A0AB39VYS8"/>
<dbReference type="GO" id="GO:0015288">
    <property type="term" value="F:porin activity"/>
    <property type="evidence" value="ECO:0007669"/>
    <property type="project" value="TreeGrafter"/>
</dbReference>
<evidence type="ECO:0000313" key="4">
    <source>
        <dbReference type="EMBL" id="XDU74816.1"/>
    </source>
</evidence>
<dbReference type="PANTHER" id="PTHR34596:SF2">
    <property type="entry name" value="CHITOPORIN"/>
    <property type="match status" value="1"/>
</dbReference>
<keyword evidence="2" id="KW-0813">Transport</keyword>
<comment type="similarity">
    <text evidence="1">Belongs to the outer membrane porin (Opr) (TC 1.B.25) family.</text>
</comment>
<dbReference type="EMBL" id="CP165628">
    <property type="protein sequence ID" value="XDU74816.1"/>
    <property type="molecule type" value="Genomic_DNA"/>
</dbReference>
<evidence type="ECO:0000256" key="1">
    <source>
        <dbReference type="ARBA" id="ARBA00009075"/>
    </source>
</evidence>
<dbReference type="Pfam" id="PF03573">
    <property type="entry name" value="OprD"/>
    <property type="match status" value="1"/>
</dbReference>
<dbReference type="InterPro" id="IPR005318">
    <property type="entry name" value="OM_porin_bac"/>
</dbReference>
<dbReference type="InterPro" id="IPR023614">
    <property type="entry name" value="Porin_dom_sf"/>
</dbReference>
<accession>A0AB39VYS8</accession>
<evidence type="ECO:0000256" key="3">
    <source>
        <dbReference type="ARBA" id="ARBA00022729"/>
    </source>
</evidence>
<dbReference type="GO" id="GO:0016020">
    <property type="term" value="C:membrane"/>
    <property type="evidence" value="ECO:0007669"/>
    <property type="project" value="InterPro"/>
</dbReference>
<protein>
    <submittedName>
        <fullName evidence="4">OprD family outer membrane porin</fullName>
    </submittedName>
</protein>
<dbReference type="Gene3D" id="2.40.160.10">
    <property type="entry name" value="Porin"/>
    <property type="match status" value="1"/>
</dbReference>
<proteinExistence type="inferred from homology"/>
<evidence type="ECO:0000256" key="2">
    <source>
        <dbReference type="ARBA" id="ARBA00022448"/>
    </source>
</evidence>
<gene>
    <name evidence="4" type="ORF">AB3G37_05850</name>
</gene>
<organism evidence="4">
    <name type="scientific">Rouxiella sp. WC2420</name>
    <dbReference type="NCBI Taxonomy" id="3234145"/>
    <lineage>
        <taxon>Bacteria</taxon>
        <taxon>Pseudomonadati</taxon>
        <taxon>Pseudomonadota</taxon>
        <taxon>Gammaproteobacteria</taxon>
        <taxon>Enterobacterales</taxon>
        <taxon>Yersiniaceae</taxon>
        <taxon>Rouxiella</taxon>
    </lineage>
</organism>
<reference evidence="4" key="1">
    <citation type="submission" date="2024-07" db="EMBL/GenBank/DDBJ databases">
        <authorList>
            <person name="Biller S.J."/>
        </authorList>
    </citation>
    <scope>NUCLEOTIDE SEQUENCE</scope>
    <source>
        <strain evidence="4">WC2420</strain>
    </source>
</reference>
<keyword evidence="3" id="KW-0732">Signal</keyword>